<sequence length="99" mass="11799">MIFSEEPIVDNSEDEEPDENKLKRRKTREAKMDEHQRVIREAEVKEKAQHEAHVTLENRKLLFPKWTLKRIQNEVIEWRMSLPLIMVPINCSSRSISST</sequence>
<feature type="region of interest" description="Disordered" evidence="1">
    <location>
        <begin position="1"/>
        <end position="33"/>
    </location>
</feature>
<reference evidence="2" key="1">
    <citation type="submission" date="2023-04" db="EMBL/GenBank/DDBJ databases">
        <authorList>
            <person name="Vijverberg K."/>
            <person name="Xiong W."/>
            <person name="Schranz E."/>
        </authorList>
    </citation>
    <scope>NUCLEOTIDE SEQUENCE</scope>
</reference>
<dbReference type="AlphaFoldDB" id="A0AA36A0N0"/>
<organism evidence="2 3">
    <name type="scientific">Lactuca saligna</name>
    <name type="common">Willowleaf lettuce</name>
    <dbReference type="NCBI Taxonomy" id="75948"/>
    <lineage>
        <taxon>Eukaryota</taxon>
        <taxon>Viridiplantae</taxon>
        <taxon>Streptophyta</taxon>
        <taxon>Embryophyta</taxon>
        <taxon>Tracheophyta</taxon>
        <taxon>Spermatophyta</taxon>
        <taxon>Magnoliopsida</taxon>
        <taxon>eudicotyledons</taxon>
        <taxon>Gunneridae</taxon>
        <taxon>Pentapetalae</taxon>
        <taxon>asterids</taxon>
        <taxon>campanulids</taxon>
        <taxon>Asterales</taxon>
        <taxon>Asteraceae</taxon>
        <taxon>Cichorioideae</taxon>
        <taxon>Cichorieae</taxon>
        <taxon>Lactucinae</taxon>
        <taxon>Lactuca</taxon>
    </lineage>
</organism>
<dbReference type="EMBL" id="OX465085">
    <property type="protein sequence ID" value="CAI9302361.1"/>
    <property type="molecule type" value="Genomic_DNA"/>
</dbReference>
<protein>
    <submittedName>
        <fullName evidence="2">Uncharacterized protein</fullName>
    </submittedName>
</protein>
<proteinExistence type="predicted"/>
<accession>A0AA36A0N0</accession>
<name>A0AA36A0N0_LACSI</name>
<evidence type="ECO:0000256" key="1">
    <source>
        <dbReference type="SAM" id="MobiDB-lite"/>
    </source>
</evidence>
<dbReference type="Proteomes" id="UP001177003">
    <property type="component" value="Chromosome 9"/>
</dbReference>
<evidence type="ECO:0000313" key="3">
    <source>
        <dbReference type="Proteomes" id="UP001177003"/>
    </source>
</evidence>
<feature type="compositionally biased region" description="Acidic residues" evidence="1">
    <location>
        <begin position="7"/>
        <end position="18"/>
    </location>
</feature>
<keyword evidence="3" id="KW-1185">Reference proteome</keyword>
<gene>
    <name evidence="2" type="ORF">LSALG_LOCUS40852</name>
</gene>
<evidence type="ECO:0000313" key="2">
    <source>
        <dbReference type="EMBL" id="CAI9302361.1"/>
    </source>
</evidence>